<organism evidence="4 5">
    <name type="scientific">Ophiocordyceps sinensis</name>
    <dbReference type="NCBI Taxonomy" id="72228"/>
    <lineage>
        <taxon>Eukaryota</taxon>
        <taxon>Fungi</taxon>
        <taxon>Dikarya</taxon>
        <taxon>Ascomycota</taxon>
        <taxon>Pezizomycotina</taxon>
        <taxon>Sordariomycetes</taxon>
        <taxon>Hypocreomycetidae</taxon>
        <taxon>Hypocreales</taxon>
        <taxon>Ophiocordycipitaceae</taxon>
        <taxon>Ophiocordyceps</taxon>
    </lineage>
</organism>
<feature type="chain" id="PRO_5034068405" description="WSC domain-containing protein" evidence="2">
    <location>
        <begin position="18"/>
        <end position="326"/>
    </location>
</feature>
<dbReference type="Pfam" id="PF01822">
    <property type="entry name" value="WSC"/>
    <property type="match status" value="1"/>
</dbReference>
<dbReference type="EMBL" id="JAAVMX010000003">
    <property type="protein sequence ID" value="KAF4511511.1"/>
    <property type="molecule type" value="Genomic_DNA"/>
</dbReference>
<accession>A0A8H4PVX9</accession>
<reference evidence="4 5" key="1">
    <citation type="journal article" date="2020" name="Genome Biol. Evol.">
        <title>A new high-quality draft genome assembly of the Chinese cordyceps Ophiocordyceps sinensis.</title>
        <authorList>
            <person name="Shu R."/>
            <person name="Zhang J."/>
            <person name="Meng Q."/>
            <person name="Zhang H."/>
            <person name="Zhou G."/>
            <person name="Li M."/>
            <person name="Wu P."/>
            <person name="Zhao Y."/>
            <person name="Chen C."/>
            <person name="Qin Q."/>
        </authorList>
    </citation>
    <scope>NUCLEOTIDE SEQUENCE [LARGE SCALE GENOMIC DNA]</scope>
    <source>
        <strain evidence="4 5">IOZ07</strain>
    </source>
</reference>
<evidence type="ECO:0000256" key="1">
    <source>
        <dbReference type="SAM" id="MobiDB-lite"/>
    </source>
</evidence>
<dbReference type="InterPro" id="IPR002889">
    <property type="entry name" value="WSC_carb-bd"/>
</dbReference>
<feature type="signal peptide" evidence="2">
    <location>
        <begin position="1"/>
        <end position="17"/>
    </location>
</feature>
<keyword evidence="5" id="KW-1185">Reference proteome</keyword>
<protein>
    <recommendedName>
        <fullName evidence="3">WSC domain-containing protein</fullName>
    </recommendedName>
</protein>
<dbReference type="PROSITE" id="PS51212">
    <property type="entry name" value="WSC"/>
    <property type="match status" value="1"/>
</dbReference>
<evidence type="ECO:0000256" key="2">
    <source>
        <dbReference type="SAM" id="SignalP"/>
    </source>
</evidence>
<evidence type="ECO:0000313" key="5">
    <source>
        <dbReference type="Proteomes" id="UP000557566"/>
    </source>
</evidence>
<dbReference type="Proteomes" id="UP000557566">
    <property type="component" value="Unassembled WGS sequence"/>
</dbReference>
<evidence type="ECO:0000313" key="4">
    <source>
        <dbReference type="EMBL" id="KAF4511511.1"/>
    </source>
</evidence>
<dbReference type="SMART" id="SM00321">
    <property type="entry name" value="WSC"/>
    <property type="match status" value="1"/>
</dbReference>
<comment type="caution">
    <text evidence="4">The sequence shown here is derived from an EMBL/GenBank/DDBJ whole genome shotgun (WGS) entry which is preliminary data.</text>
</comment>
<keyword evidence="2" id="KW-0732">Signal</keyword>
<feature type="region of interest" description="Disordered" evidence="1">
    <location>
        <begin position="239"/>
        <end position="289"/>
    </location>
</feature>
<dbReference type="OrthoDB" id="5106279at2759"/>
<sequence length="326" mass="33490">MAAAFLLAVFGASHVAAQMEHSNSIFAYLGCASVNLPSFGSPVACQDGHVTPEACQDACRGHQFAAVLPDACYCGDHSSTITIIEEHFCNVSCMGKPASGKCGGFDLDHGCTIANAYHIPGSPEPEHVFSVSLPSPATRSPRYTSGQLPSPRATTILVITGGSAPEFPIFSLTHFPVSLNHFPEQTSCSQHGHSVTEVPIPHETFHASSKGASGLHASSNGASGLPACDNGDTTAPCATDGPHSSGYPSGGEAHPPPGCGDIGGSDKGDCTPRPAELSKAPSQRTHRPAAPYASIPSEFQEDGATHGRCPSLSMFGGLALIAAMIM</sequence>
<dbReference type="AlphaFoldDB" id="A0A8H4PVX9"/>
<name>A0A8H4PVX9_9HYPO</name>
<proteinExistence type="predicted"/>
<evidence type="ECO:0000259" key="3">
    <source>
        <dbReference type="PROSITE" id="PS51212"/>
    </source>
</evidence>
<feature type="domain" description="WSC" evidence="3">
    <location>
        <begin position="25"/>
        <end position="114"/>
    </location>
</feature>
<gene>
    <name evidence="4" type="ORF">G6O67_003299</name>
</gene>